<dbReference type="Pfam" id="PF13715">
    <property type="entry name" value="CarbopepD_reg_2"/>
    <property type="match status" value="1"/>
</dbReference>
<accession>A0ABT7ZX32</accession>
<protein>
    <submittedName>
        <fullName evidence="12">TonB-dependent receptor</fullName>
    </submittedName>
</protein>
<evidence type="ECO:0000256" key="4">
    <source>
        <dbReference type="ARBA" id="ARBA00022692"/>
    </source>
</evidence>
<evidence type="ECO:0000256" key="1">
    <source>
        <dbReference type="ARBA" id="ARBA00004571"/>
    </source>
</evidence>
<comment type="subcellular location">
    <subcellularLocation>
        <location evidence="1 8">Cell outer membrane</location>
        <topology evidence="1 8">Multi-pass membrane protein</topology>
    </subcellularLocation>
</comment>
<dbReference type="InterPro" id="IPR039426">
    <property type="entry name" value="TonB-dep_rcpt-like"/>
</dbReference>
<dbReference type="EMBL" id="JASDDK010000004">
    <property type="protein sequence ID" value="MDN3493537.1"/>
    <property type="molecule type" value="Genomic_DNA"/>
</dbReference>
<evidence type="ECO:0000259" key="10">
    <source>
        <dbReference type="Pfam" id="PF00593"/>
    </source>
</evidence>
<dbReference type="Proteomes" id="UP001231197">
    <property type="component" value="Unassembled WGS sequence"/>
</dbReference>
<feature type="domain" description="TonB-dependent receptor-like beta-barrel" evidence="10">
    <location>
        <begin position="463"/>
        <end position="826"/>
    </location>
</feature>
<dbReference type="SUPFAM" id="SSF49464">
    <property type="entry name" value="Carboxypeptidase regulatory domain-like"/>
    <property type="match status" value="1"/>
</dbReference>
<dbReference type="SUPFAM" id="SSF56935">
    <property type="entry name" value="Porins"/>
    <property type="match status" value="1"/>
</dbReference>
<comment type="caution">
    <text evidence="12">The sequence shown here is derived from an EMBL/GenBank/DDBJ whole genome shotgun (WGS) entry which is preliminary data.</text>
</comment>
<keyword evidence="3 8" id="KW-1134">Transmembrane beta strand</keyword>
<evidence type="ECO:0000256" key="2">
    <source>
        <dbReference type="ARBA" id="ARBA00022448"/>
    </source>
</evidence>
<keyword evidence="2 8" id="KW-0813">Transport</keyword>
<sequence>MKLKIISLSIILTLLGNALMFAQIEIKGTVKSKVDGQPLSGSNILIKNKKSGTIADFDGNYVLTVNSTEDVLVYSYQGFKSKEVLVGNQTIINVELEEDITSLNEIVVIGYGSSSKKDLSGAVSSIKAKDLEASKVTTPDEFVQGRVSGLLLTQTSGQPGAATSVRIRGSSSINAGSEPLYVIDGFPVDSNSDNVGGSVTEGPNLNALSTISPSDIESIDVLKDASATAIYGSRGANGVIIITTKRGINGKAQINYDTYLSVSQVGKELDVLNAGEFAFYINEARYNNGDPRFYTNPFSFGEGTDWQGEIFGVAFTNNHDLSIKGGNEKIKYALSASYMNQEGIIIETDFTRYNFRANLDFKASDKLKIENSFSVSRSDYNSARTDTDGGLGVSSAVTGAYLFNPMLPVFDSEGNYVKGNFEVQDDGTFMNSINGSPEMIQDFASPVAYQNLLSSKGKTTRVLDNLAINWELLNNLTLKVSGGVDMVLHEEYLFRVAELDFGNSASAYGAKSKRLSTNLLAETTLTYENTFNNKHRLNAFIGASIQEFTIDEIGISAQDFSTENFGFDNLSQFSSIPGISDVLVKSKLLSYFGRLNYILSDKYIFTVTGRVDGSSKFGDGNKYGFFPSGAFAWNVSDEDFMKNSNMYLKLRLGYGVIGNESILPYSSLASFGTNYQPFNNIFVSGIYPTSPGNPELKWERTEQYNVGLDLRFFNDRVGITVDTYIKNTKDLLLNLEIPTQTGASQLIVNAGEVRNSGVEFSLNTTNIESDDFTWDTNITAAYNKNEITNLAGLDNIPTGNSILGLTGWQRLVEGGEIGAFYGYVSDGIMQLDDTPANTPLFATDNGTITPGERKYMDLNGDGMVDADNDRTFLGNPVPEYTFGITNTFRYKGLDLNIFFQGVAGNEIANFNRLTLEDLNGRNNVLKEAFANRWTPQNPSNEYTRAYAGVRTNRFSDVYIEDGSYLRLKSITLGYSISSKFLSKMAINRLRVYVSGKNLYTFTKYSGVDPEVSWGGQNNALSAGADFGGYPISKTYLMGININF</sequence>
<keyword evidence="5 9" id="KW-0798">TonB box</keyword>
<evidence type="ECO:0000313" key="13">
    <source>
        <dbReference type="Proteomes" id="UP001231197"/>
    </source>
</evidence>
<keyword evidence="13" id="KW-1185">Reference proteome</keyword>
<dbReference type="InterPro" id="IPR037066">
    <property type="entry name" value="Plug_dom_sf"/>
</dbReference>
<evidence type="ECO:0000313" key="12">
    <source>
        <dbReference type="EMBL" id="MDN3493537.1"/>
    </source>
</evidence>
<dbReference type="InterPro" id="IPR012910">
    <property type="entry name" value="Plug_dom"/>
</dbReference>
<keyword evidence="4 8" id="KW-0812">Transmembrane</keyword>
<evidence type="ECO:0000256" key="8">
    <source>
        <dbReference type="PROSITE-ProRule" id="PRU01360"/>
    </source>
</evidence>
<dbReference type="InterPro" id="IPR008969">
    <property type="entry name" value="CarboxyPept-like_regulatory"/>
</dbReference>
<name>A0ABT7ZX32_9FLAO</name>
<dbReference type="NCBIfam" id="TIGR04057">
    <property type="entry name" value="SusC_RagA_signa"/>
    <property type="match status" value="1"/>
</dbReference>
<proteinExistence type="inferred from homology"/>
<dbReference type="InterPro" id="IPR023997">
    <property type="entry name" value="TonB-dep_OMP_SusC/RagA_CS"/>
</dbReference>
<dbReference type="InterPro" id="IPR036942">
    <property type="entry name" value="Beta-barrel_TonB_sf"/>
</dbReference>
<reference evidence="12 13" key="1">
    <citation type="journal article" date="2023" name="Int. J. Syst. Evol. Microbiol.">
        <title>Winogradskyella bathintestinalis sp. nov., isolated from the intestine of the deep-sea loosejaw dragonfish, Malacosteus niger.</title>
        <authorList>
            <person name="Uniacke-Lowe S."/>
            <person name="Johnson C.N."/>
            <person name="Stanton C."/>
            <person name="Hill C."/>
            <person name="Ross P."/>
        </authorList>
    </citation>
    <scope>NUCLEOTIDE SEQUENCE [LARGE SCALE GENOMIC DNA]</scope>
    <source>
        <strain evidence="12 13">APC 3343</strain>
    </source>
</reference>
<dbReference type="Pfam" id="PF07715">
    <property type="entry name" value="Plug"/>
    <property type="match status" value="1"/>
</dbReference>
<organism evidence="12 13">
    <name type="scientific">Winogradskyella bathintestinalis</name>
    <dbReference type="NCBI Taxonomy" id="3035208"/>
    <lineage>
        <taxon>Bacteria</taxon>
        <taxon>Pseudomonadati</taxon>
        <taxon>Bacteroidota</taxon>
        <taxon>Flavobacteriia</taxon>
        <taxon>Flavobacteriales</taxon>
        <taxon>Flavobacteriaceae</taxon>
        <taxon>Winogradskyella</taxon>
    </lineage>
</organism>
<evidence type="ECO:0000256" key="7">
    <source>
        <dbReference type="ARBA" id="ARBA00023237"/>
    </source>
</evidence>
<dbReference type="Gene3D" id="2.40.170.20">
    <property type="entry name" value="TonB-dependent receptor, beta-barrel domain"/>
    <property type="match status" value="1"/>
</dbReference>
<dbReference type="InterPro" id="IPR023996">
    <property type="entry name" value="TonB-dep_OMP_SusC/RagA"/>
</dbReference>
<dbReference type="PROSITE" id="PS52016">
    <property type="entry name" value="TONB_DEPENDENT_REC_3"/>
    <property type="match status" value="1"/>
</dbReference>
<comment type="similarity">
    <text evidence="8 9">Belongs to the TonB-dependent receptor family.</text>
</comment>
<feature type="domain" description="TonB-dependent receptor plug" evidence="11">
    <location>
        <begin position="116"/>
        <end position="239"/>
    </location>
</feature>
<dbReference type="RefSeq" id="WP_290207198.1">
    <property type="nucleotide sequence ID" value="NZ_JASDDK010000004.1"/>
</dbReference>
<dbReference type="Pfam" id="PF00593">
    <property type="entry name" value="TonB_dep_Rec_b-barrel"/>
    <property type="match status" value="1"/>
</dbReference>
<dbReference type="InterPro" id="IPR000531">
    <property type="entry name" value="Beta-barrel_TonB"/>
</dbReference>
<evidence type="ECO:0000259" key="11">
    <source>
        <dbReference type="Pfam" id="PF07715"/>
    </source>
</evidence>
<keyword evidence="6 8" id="KW-0472">Membrane</keyword>
<gene>
    <name evidence="12" type="ORF">QMA06_12470</name>
</gene>
<evidence type="ECO:0000256" key="6">
    <source>
        <dbReference type="ARBA" id="ARBA00023136"/>
    </source>
</evidence>
<dbReference type="Gene3D" id="2.170.130.10">
    <property type="entry name" value="TonB-dependent receptor, plug domain"/>
    <property type="match status" value="1"/>
</dbReference>
<evidence type="ECO:0000256" key="9">
    <source>
        <dbReference type="RuleBase" id="RU003357"/>
    </source>
</evidence>
<evidence type="ECO:0000256" key="3">
    <source>
        <dbReference type="ARBA" id="ARBA00022452"/>
    </source>
</evidence>
<keyword evidence="12" id="KW-0675">Receptor</keyword>
<dbReference type="NCBIfam" id="TIGR04056">
    <property type="entry name" value="OMP_RagA_SusC"/>
    <property type="match status" value="1"/>
</dbReference>
<keyword evidence="7 8" id="KW-0998">Cell outer membrane</keyword>
<dbReference type="Gene3D" id="2.60.40.1120">
    <property type="entry name" value="Carboxypeptidase-like, regulatory domain"/>
    <property type="match status" value="1"/>
</dbReference>
<evidence type="ECO:0000256" key="5">
    <source>
        <dbReference type="ARBA" id="ARBA00023077"/>
    </source>
</evidence>